<protein>
    <submittedName>
        <fullName evidence="1">Uncharacterized protein</fullName>
    </submittedName>
</protein>
<evidence type="ECO:0000313" key="2">
    <source>
        <dbReference type="Proteomes" id="UP000509303"/>
    </source>
</evidence>
<organism evidence="1 2">
    <name type="scientific">Streptomyces buecherae</name>
    <dbReference type="NCBI Taxonomy" id="2763006"/>
    <lineage>
        <taxon>Bacteria</taxon>
        <taxon>Bacillati</taxon>
        <taxon>Actinomycetota</taxon>
        <taxon>Actinomycetes</taxon>
        <taxon>Kitasatosporales</taxon>
        <taxon>Streptomycetaceae</taxon>
        <taxon>Streptomyces</taxon>
    </lineage>
</organism>
<name>A0A7H8N4S9_9ACTN</name>
<sequence length="82" mass="8866">MIRSICSSLQSVKASMRSLCRTVTREARGRVCFQAASARVKFAAFHPFSVINCRTSATAPISPSRGGCSRISRVAVRRMSGS</sequence>
<gene>
    <name evidence="1" type="ORF">HUT08_08105</name>
</gene>
<evidence type="ECO:0000313" key="1">
    <source>
        <dbReference type="EMBL" id="QKW49524.1"/>
    </source>
</evidence>
<accession>A0A7H8N4S9</accession>
<dbReference type="Proteomes" id="UP000509303">
    <property type="component" value="Chromosome"/>
</dbReference>
<keyword evidence="2" id="KW-1185">Reference proteome</keyword>
<reference evidence="1 2" key="1">
    <citation type="submission" date="2020-06" db="EMBL/GenBank/DDBJ databases">
        <title>Genome mining for natural products.</title>
        <authorList>
            <person name="Zhang B."/>
            <person name="Shi J."/>
            <person name="Ge H."/>
        </authorList>
    </citation>
    <scope>NUCLEOTIDE SEQUENCE [LARGE SCALE GENOMIC DNA]</scope>
    <source>
        <strain evidence="1 2">NA00687</strain>
    </source>
</reference>
<dbReference type="EMBL" id="CP054929">
    <property type="protein sequence ID" value="QKW49524.1"/>
    <property type="molecule type" value="Genomic_DNA"/>
</dbReference>
<dbReference type="AlphaFoldDB" id="A0A7H8N4S9"/>
<proteinExistence type="predicted"/>